<keyword evidence="5 7" id="KW-0238">DNA-binding</keyword>
<keyword evidence="7" id="KW-0055">Arginine biosynthesis</keyword>
<dbReference type="OrthoDB" id="9807089at2"/>
<dbReference type="Pfam" id="PF01316">
    <property type="entry name" value="Arg_repressor"/>
    <property type="match status" value="1"/>
</dbReference>
<evidence type="ECO:0000313" key="11">
    <source>
        <dbReference type="EMBL" id="GEM47693.1"/>
    </source>
</evidence>
<feature type="domain" description="Arginine repressor DNA-binding" evidence="9">
    <location>
        <begin position="4"/>
        <end position="68"/>
    </location>
</feature>
<dbReference type="Gene3D" id="3.30.1360.40">
    <property type="match status" value="1"/>
</dbReference>
<feature type="domain" description="Arginine repressor C-terminal" evidence="10">
    <location>
        <begin position="83"/>
        <end position="149"/>
    </location>
</feature>
<evidence type="ECO:0000259" key="9">
    <source>
        <dbReference type="Pfam" id="PF01316"/>
    </source>
</evidence>
<protein>
    <recommendedName>
        <fullName evidence="7 8">Arginine repressor</fullName>
    </recommendedName>
</protein>
<evidence type="ECO:0000256" key="5">
    <source>
        <dbReference type="ARBA" id="ARBA00023125"/>
    </source>
</evidence>
<dbReference type="GO" id="GO:0006526">
    <property type="term" value="P:L-arginine biosynthetic process"/>
    <property type="evidence" value="ECO:0007669"/>
    <property type="project" value="UniProtKB-UniPathway"/>
</dbReference>
<dbReference type="InterPro" id="IPR001669">
    <property type="entry name" value="Arg_repress"/>
</dbReference>
<keyword evidence="4 7" id="KW-0805">Transcription regulation</keyword>
<dbReference type="Pfam" id="PF02863">
    <property type="entry name" value="Arg_repressor_C"/>
    <property type="match status" value="1"/>
</dbReference>
<comment type="pathway">
    <text evidence="7">Amino-acid biosynthesis; L-arginine biosynthesis [regulation].</text>
</comment>
<dbReference type="PRINTS" id="PR01467">
    <property type="entry name" value="ARGREPRESSOR"/>
</dbReference>
<reference evidence="11 12" key="1">
    <citation type="submission" date="2019-07" db="EMBL/GenBank/DDBJ databases">
        <title>Whole genome shotgun sequence of Deinococcus cellulosilyticus NBRC 106333.</title>
        <authorList>
            <person name="Hosoyama A."/>
            <person name="Uohara A."/>
            <person name="Ohji S."/>
            <person name="Ichikawa N."/>
        </authorList>
    </citation>
    <scope>NUCLEOTIDE SEQUENCE [LARGE SCALE GENOMIC DNA]</scope>
    <source>
        <strain evidence="11 12">NBRC 106333</strain>
    </source>
</reference>
<dbReference type="Proteomes" id="UP000321306">
    <property type="component" value="Unassembled WGS sequence"/>
</dbReference>
<evidence type="ECO:0000256" key="8">
    <source>
        <dbReference type="NCBIfam" id="TIGR01529"/>
    </source>
</evidence>
<keyword evidence="12" id="KW-1185">Reference proteome</keyword>
<evidence type="ECO:0000256" key="4">
    <source>
        <dbReference type="ARBA" id="ARBA00023015"/>
    </source>
</evidence>
<evidence type="ECO:0000256" key="6">
    <source>
        <dbReference type="ARBA" id="ARBA00023163"/>
    </source>
</evidence>
<comment type="caution">
    <text evidence="11">The sequence shown here is derived from an EMBL/GenBank/DDBJ whole genome shotgun (WGS) entry which is preliminary data.</text>
</comment>
<dbReference type="InterPro" id="IPR036388">
    <property type="entry name" value="WH-like_DNA-bd_sf"/>
</dbReference>
<dbReference type="SUPFAM" id="SSF55252">
    <property type="entry name" value="C-terminal domain of arginine repressor"/>
    <property type="match status" value="1"/>
</dbReference>
<dbReference type="SUPFAM" id="SSF46785">
    <property type="entry name" value="Winged helix' DNA-binding domain"/>
    <property type="match status" value="1"/>
</dbReference>
<dbReference type="InterPro" id="IPR036390">
    <property type="entry name" value="WH_DNA-bd_sf"/>
</dbReference>
<dbReference type="GO" id="GO:0003700">
    <property type="term" value="F:DNA-binding transcription factor activity"/>
    <property type="evidence" value="ECO:0007669"/>
    <property type="project" value="UniProtKB-UniRule"/>
</dbReference>
<keyword evidence="6 7" id="KW-0804">Transcription</keyword>
<evidence type="ECO:0000313" key="12">
    <source>
        <dbReference type="Proteomes" id="UP000321306"/>
    </source>
</evidence>
<proteinExistence type="inferred from homology"/>
<comment type="subcellular location">
    <subcellularLocation>
        <location evidence="1 7">Cytoplasm</location>
    </subcellularLocation>
</comment>
<dbReference type="Gene3D" id="1.10.10.10">
    <property type="entry name" value="Winged helix-like DNA-binding domain superfamily/Winged helix DNA-binding domain"/>
    <property type="match status" value="1"/>
</dbReference>
<dbReference type="NCBIfam" id="TIGR01529">
    <property type="entry name" value="argR_whole"/>
    <property type="match status" value="1"/>
</dbReference>
<dbReference type="AlphaFoldDB" id="A0A511N494"/>
<organism evidence="11 12">
    <name type="scientific">Deinococcus cellulosilyticus (strain DSM 18568 / NBRC 106333 / KACC 11606 / 5516J-15)</name>
    <dbReference type="NCBI Taxonomy" id="1223518"/>
    <lineage>
        <taxon>Bacteria</taxon>
        <taxon>Thermotogati</taxon>
        <taxon>Deinococcota</taxon>
        <taxon>Deinococci</taxon>
        <taxon>Deinococcales</taxon>
        <taxon>Deinococcaceae</taxon>
        <taxon>Deinococcus</taxon>
    </lineage>
</organism>
<dbReference type="PANTHER" id="PTHR34471:SF1">
    <property type="entry name" value="ARGININE REPRESSOR"/>
    <property type="match status" value="1"/>
</dbReference>
<keyword evidence="3 7" id="KW-0963">Cytoplasm</keyword>
<evidence type="ECO:0000256" key="3">
    <source>
        <dbReference type="ARBA" id="ARBA00022490"/>
    </source>
</evidence>
<keyword evidence="7" id="KW-0678">Repressor</keyword>
<keyword evidence="7" id="KW-0028">Amino-acid biosynthesis</keyword>
<sequence length="154" mass="17297">MALTKEQRQRRIQEIISREAISTQAELVKRLNDEGMNVTQATISRDINELRLVRLPIGKSKHRYALAHVANESDVMDELAKLFRSFVRDMDRGENIIVIKTAEGHANGVAYLIDKLTRDDIIGTLAGQDTIMLVARTVKDGENLLEELSALLVS</sequence>
<comment type="function">
    <text evidence="7">Regulates arginine biosynthesis genes.</text>
</comment>
<dbReference type="PANTHER" id="PTHR34471">
    <property type="entry name" value="ARGININE REPRESSOR"/>
    <property type="match status" value="1"/>
</dbReference>
<dbReference type="InterPro" id="IPR020900">
    <property type="entry name" value="Arg_repress_DNA-bd"/>
</dbReference>
<dbReference type="GO" id="GO:1900079">
    <property type="term" value="P:regulation of arginine biosynthetic process"/>
    <property type="evidence" value="ECO:0007669"/>
    <property type="project" value="UniProtKB-UniRule"/>
</dbReference>
<comment type="similarity">
    <text evidence="2 7">Belongs to the ArgR family.</text>
</comment>
<evidence type="ECO:0000256" key="1">
    <source>
        <dbReference type="ARBA" id="ARBA00004496"/>
    </source>
</evidence>
<dbReference type="InterPro" id="IPR020899">
    <property type="entry name" value="Arg_repress_C"/>
</dbReference>
<dbReference type="GO" id="GO:0003677">
    <property type="term" value="F:DNA binding"/>
    <property type="evidence" value="ECO:0007669"/>
    <property type="project" value="UniProtKB-KW"/>
</dbReference>
<gene>
    <name evidence="7 11" type="primary">argR</name>
    <name evidence="11" type="ORF">DC3_33280</name>
</gene>
<evidence type="ECO:0000256" key="2">
    <source>
        <dbReference type="ARBA" id="ARBA00008316"/>
    </source>
</evidence>
<dbReference type="GO" id="GO:0005737">
    <property type="term" value="C:cytoplasm"/>
    <property type="evidence" value="ECO:0007669"/>
    <property type="project" value="UniProtKB-SubCell"/>
</dbReference>
<evidence type="ECO:0000259" key="10">
    <source>
        <dbReference type="Pfam" id="PF02863"/>
    </source>
</evidence>
<name>A0A511N494_DEIC1</name>
<dbReference type="UniPathway" id="UPA00068"/>
<accession>A0A511N494</accession>
<dbReference type="GO" id="GO:0051259">
    <property type="term" value="P:protein complex oligomerization"/>
    <property type="evidence" value="ECO:0007669"/>
    <property type="project" value="InterPro"/>
</dbReference>
<dbReference type="RefSeq" id="WP_034344550.1">
    <property type="nucleotide sequence ID" value="NZ_BJXB01000015.1"/>
</dbReference>
<dbReference type="EMBL" id="BJXB01000015">
    <property type="protein sequence ID" value="GEM47693.1"/>
    <property type="molecule type" value="Genomic_DNA"/>
</dbReference>
<dbReference type="InterPro" id="IPR036251">
    <property type="entry name" value="Arg_repress_C_sf"/>
</dbReference>
<dbReference type="GO" id="GO:0034618">
    <property type="term" value="F:arginine binding"/>
    <property type="evidence" value="ECO:0007669"/>
    <property type="project" value="InterPro"/>
</dbReference>
<evidence type="ECO:0000256" key="7">
    <source>
        <dbReference type="HAMAP-Rule" id="MF_00173"/>
    </source>
</evidence>
<dbReference type="HAMAP" id="MF_00173">
    <property type="entry name" value="Arg_repressor"/>
    <property type="match status" value="1"/>
</dbReference>